<dbReference type="SUPFAM" id="SSF101967">
    <property type="entry name" value="Adhesin YadA, collagen-binding domain"/>
    <property type="match status" value="4"/>
</dbReference>
<keyword evidence="4" id="KW-0813">Transport</keyword>
<feature type="domain" description="Trimeric autotransporter adhesin YadA-like head" evidence="14">
    <location>
        <begin position="143"/>
        <end position="156"/>
    </location>
</feature>
<organism evidence="16">
    <name type="scientific">Escherichia coli</name>
    <dbReference type="NCBI Taxonomy" id="562"/>
    <lineage>
        <taxon>Bacteria</taxon>
        <taxon>Pseudomonadati</taxon>
        <taxon>Pseudomonadota</taxon>
        <taxon>Gammaproteobacteria</taxon>
        <taxon>Enterobacterales</taxon>
        <taxon>Enterobacteriaceae</taxon>
        <taxon>Escherichia</taxon>
    </lineage>
</organism>
<dbReference type="InterPro" id="IPR011049">
    <property type="entry name" value="Serralysin-like_metalloprot_C"/>
</dbReference>
<accession>A0A6G4PKA7</accession>
<feature type="domain" description="Trimeric autotransporter adhesin YadA-like stalk" evidence="15">
    <location>
        <begin position="706"/>
        <end position="736"/>
    </location>
</feature>
<evidence type="ECO:0000256" key="5">
    <source>
        <dbReference type="ARBA" id="ARBA00022452"/>
    </source>
</evidence>
<keyword evidence="10" id="KW-0998">Cell outer membrane</keyword>
<evidence type="ECO:0000256" key="10">
    <source>
        <dbReference type="ARBA" id="ARBA00023237"/>
    </source>
</evidence>
<evidence type="ECO:0000256" key="3">
    <source>
        <dbReference type="ARBA" id="ARBA00005848"/>
    </source>
</evidence>
<dbReference type="Gene3D" id="2.150.10.10">
    <property type="entry name" value="Serralysin-like metalloprotease, C-terminal"/>
    <property type="match status" value="4"/>
</dbReference>
<protein>
    <recommendedName>
        <fullName evidence="17">Hemagglutinin</fullName>
    </recommendedName>
</protein>
<proteinExistence type="inferred from homology"/>
<comment type="caution">
    <text evidence="16">The sequence shown here is derived from an EMBL/GenBank/DDBJ whole genome shotgun (WGS) entry which is preliminary data.</text>
</comment>
<dbReference type="Pfam" id="PF05658">
    <property type="entry name" value="YadA_head"/>
    <property type="match status" value="7"/>
</dbReference>
<dbReference type="CDD" id="cd12820">
    <property type="entry name" value="LbR_YadA-like"/>
    <property type="match status" value="1"/>
</dbReference>
<dbReference type="EMBL" id="JAAKCF010000047">
    <property type="protein sequence ID" value="NGI81863.1"/>
    <property type="molecule type" value="Genomic_DNA"/>
</dbReference>
<keyword evidence="9" id="KW-0472">Membrane</keyword>
<evidence type="ECO:0000256" key="9">
    <source>
        <dbReference type="ARBA" id="ARBA00023136"/>
    </source>
</evidence>
<dbReference type="Gene3D" id="6.10.250.2040">
    <property type="match status" value="1"/>
</dbReference>
<evidence type="ECO:0000256" key="8">
    <source>
        <dbReference type="ARBA" id="ARBA00022927"/>
    </source>
</evidence>
<name>A0A6G4PKA7_ECOLX</name>
<evidence type="ECO:0000256" key="1">
    <source>
        <dbReference type="ARBA" id="ARBA00004241"/>
    </source>
</evidence>
<evidence type="ECO:0000256" key="12">
    <source>
        <dbReference type="SAM" id="SignalP"/>
    </source>
</evidence>
<gene>
    <name evidence="16" type="ORF">G5665_22300</name>
</gene>
<feature type="signal peptide" evidence="12">
    <location>
        <begin position="1"/>
        <end position="24"/>
    </location>
</feature>
<evidence type="ECO:0000259" key="14">
    <source>
        <dbReference type="Pfam" id="PF05658"/>
    </source>
</evidence>
<dbReference type="AlphaFoldDB" id="A0A6G4PKA7"/>
<keyword evidence="8" id="KW-0653">Protein transport</keyword>
<dbReference type="InterPro" id="IPR005594">
    <property type="entry name" value="YadA_C"/>
</dbReference>
<feature type="domain" description="Trimeric autotransporter adhesin YadA-like head" evidence="14">
    <location>
        <begin position="173"/>
        <end position="199"/>
    </location>
</feature>
<feature type="domain" description="Trimeric autotransporter adhesin YadA-like C-terminal membrane anchor" evidence="13">
    <location>
        <begin position="1085"/>
        <end position="1145"/>
    </location>
</feature>
<evidence type="ECO:0000313" key="16">
    <source>
        <dbReference type="EMBL" id="NGI81863.1"/>
    </source>
</evidence>
<feature type="domain" description="Trimeric autotransporter adhesin YadA-like head" evidence="14">
    <location>
        <begin position="205"/>
        <end position="227"/>
    </location>
</feature>
<keyword evidence="5" id="KW-1134">Transmembrane beta strand</keyword>
<evidence type="ECO:0000256" key="7">
    <source>
        <dbReference type="ARBA" id="ARBA00022729"/>
    </source>
</evidence>
<dbReference type="Pfam" id="PF03895">
    <property type="entry name" value="YadA_anchor"/>
    <property type="match status" value="1"/>
</dbReference>
<dbReference type="GO" id="GO:0009986">
    <property type="term" value="C:cell surface"/>
    <property type="evidence" value="ECO:0007669"/>
    <property type="project" value="UniProtKB-SubCell"/>
</dbReference>
<feature type="chain" id="PRO_5026255849" description="Hemagglutinin" evidence="12">
    <location>
        <begin position="25"/>
        <end position="1145"/>
    </location>
</feature>
<feature type="domain" description="Trimeric autotransporter adhesin YadA-like head" evidence="14">
    <location>
        <begin position="87"/>
        <end position="107"/>
    </location>
</feature>
<dbReference type="RefSeq" id="WP_021578752.1">
    <property type="nucleotide sequence ID" value="NZ_BFYH01000068.1"/>
</dbReference>
<evidence type="ECO:0000256" key="11">
    <source>
        <dbReference type="SAM" id="MobiDB-lite"/>
    </source>
</evidence>
<evidence type="ECO:0000256" key="6">
    <source>
        <dbReference type="ARBA" id="ARBA00022692"/>
    </source>
</evidence>
<dbReference type="Gene3D" id="3.30.1300.30">
    <property type="entry name" value="GSPII I/J protein-like"/>
    <property type="match status" value="1"/>
</dbReference>
<feature type="domain" description="Trimeric autotransporter adhesin YadA-like head" evidence="14">
    <location>
        <begin position="926"/>
        <end position="945"/>
    </location>
</feature>
<keyword evidence="6" id="KW-0812">Transmembrane</keyword>
<evidence type="ECO:0000256" key="2">
    <source>
        <dbReference type="ARBA" id="ARBA00004442"/>
    </source>
</evidence>
<feature type="domain" description="Trimeric autotransporter adhesin YadA-like stalk" evidence="15">
    <location>
        <begin position="1015"/>
        <end position="1055"/>
    </location>
</feature>
<comment type="subcellular location">
    <subcellularLocation>
        <location evidence="2">Cell outer membrane</location>
    </subcellularLocation>
    <subcellularLocation>
        <location evidence="1">Cell surface</location>
    </subcellularLocation>
</comment>
<dbReference type="InterPro" id="IPR008635">
    <property type="entry name" value="Coiled_stalk_dom"/>
</dbReference>
<reference evidence="16" key="1">
    <citation type="submission" date="2020-02" db="EMBL/GenBank/DDBJ databases">
        <title>Complete sequences of Escherichia coli O157 and non-O157 isolates from feces of Canadian feedlot cattle.</title>
        <authorList>
            <person name="Castro V.S."/>
            <person name="Figueiredo E.S."/>
            <person name="Mcallister T."/>
            <person name="King R."/>
            <person name="Reuter T."/>
            <person name="Polo R.O."/>
            <person name="Conte-Junior C.A."/>
            <person name="Stanford K."/>
        </authorList>
    </citation>
    <scope>NUCLEOTIDE SEQUENCE</scope>
    <source>
        <strain evidence="16">CAP26</strain>
    </source>
</reference>
<dbReference type="GO" id="GO:0015031">
    <property type="term" value="P:protein transport"/>
    <property type="evidence" value="ECO:0007669"/>
    <property type="project" value="UniProtKB-KW"/>
</dbReference>
<keyword evidence="7 12" id="KW-0732">Signal</keyword>
<feature type="compositionally biased region" description="Low complexity" evidence="11">
    <location>
        <begin position="428"/>
        <end position="439"/>
    </location>
</feature>
<evidence type="ECO:0000259" key="15">
    <source>
        <dbReference type="Pfam" id="PF05662"/>
    </source>
</evidence>
<dbReference type="InterPro" id="IPR008640">
    <property type="entry name" value="Adhesin_Head_dom"/>
</dbReference>
<evidence type="ECO:0000256" key="4">
    <source>
        <dbReference type="ARBA" id="ARBA00022448"/>
    </source>
</evidence>
<dbReference type="InterPro" id="IPR045584">
    <property type="entry name" value="Pilin-like"/>
</dbReference>
<dbReference type="Gene3D" id="2.20.70.140">
    <property type="match status" value="1"/>
</dbReference>
<dbReference type="SUPFAM" id="SSF54523">
    <property type="entry name" value="Pili subunits"/>
    <property type="match status" value="1"/>
</dbReference>
<dbReference type="Pfam" id="PF05662">
    <property type="entry name" value="YadA_stalk"/>
    <property type="match status" value="4"/>
</dbReference>
<evidence type="ECO:0008006" key="17">
    <source>
        <dbReference type="Google" id="ProtNLM"/>
    </source>
</evidence>
<dbReference type="GO" id="GO:0009279">
    <property type="term" value="C:cell outer membrane"/>
    <property type="evidence" value="ECO:0007669"/>
    <property type="project" value="UniProtKB-SubCell"/>
</dbReference>
<feature type="domain" description="Trimeric autotransporter adhesin YadA-like head" evidence="14">
    <location>
        <begin position="950"/>
        <end position="976"/>
    </location>
</feature>
<feature type="domain" description="Trimeric autotransporter adhesin YadA-like stalk" evidence="15">
    <location>
        <begin position="837"/>
        <end position="867"/>
    </location>
</feature>
<sequence length="1145" mass="115942">MPLFRKNLITVSLLLSVFPGISWADRVDVPVYVEESLGPNWQSMTIGTTSTSTSGMVPPVAHGTRSIAIGNNAVAGTEIEKPQVGEAIAIGSKANATKEQSVAIGADTNATGWGSVVIGGDDIRPVHGKTYGRLTIPNAFLASTASGTGSVAIGSRTLSGGELSLALGSIALAKGDASTAIGATAEAQDERSTAIGFNALSMARSALALGSESSATSESAMAFGSRAIAGKSSSIALGTDAVVSVGDNNVALGAGSQDKAATSVSSASVRSSDGRLVTYQGFAASDPSSVISVGAQGKERQIVNVAAGAVTENSTDVINGSQLYSVAKSLQDDINAVTSAGFALKDQGNNEVRQVSGSAIQITGDDNITTTATDSDDNKSLKISLNDDLTVGHDKAGSITVNNAAGNSSISLNGGDGTISLTSPAASGDTSTTATLGVTTGQGGLTDADGTTKTRLIYTPDGSSEPEELASMNDGLSFVGDDGNVINKKLNETLSVTGGAGADAEMTDNNIRVDNREGGLRVRMTRNLRDLASAVFGNGDNITTITDNGMSVTTGTGDNVRTVSLGKEGLNNGGNIITHVASGLNGKQLSEADGDTLTNAANIGDLKSALQDTTSALVNSGYGVQADDGNKVTRPLGEHVSIAGDGRNITTMVQDGKLLVQLSEHIDTGKNGSVTVGDTVITDEGLSITGGPSVTKSGINAGDQVISGVQDGVDAHDAVNVSQLNQQINNATAATTWSLKTESSDASVAVSSQTVEVKHGLNTRVSAVQTDDKGNYSYEIDVTGIPVEYTDSKGNPLVNIGGKFYTRTEDPDSGNITLSPAEPARVRISSDQPLVLTSVADGAVTPESVDAVNGGQLASAGNIVAGKNVVWNNGKATLSPDTFSELTTADGSNRTTTGTIQTVPDNVADAVNMLNREGTKYFKASSSGPAAKAEGRNSVAIGQSAISRAENSIAMGNGAEVSGDAAAGSVAIGSGSRAGRAHTGNYSLNGQVVAGRTGSNTPVMSFGQAGQERQLQHVAPGVLSAESTDAVNGSQLYAVHRQTEGNTQAINNLGKKFDHLNDRVDELNRDIRGVGASAAAMSGIPQAYLPGKSLMGLGVGGYGGESAVAIGVSRISDNGKLIMKMNAGQNSRGNFSVGAGVGWQW</sequence>
<evidence type="ECO:0000259" key="13">
    <source>
        <dbReference type="Pfam" id="PF03895"/>
    </source>
</evidence>
<feature type="domain" description="Trimeric autotransporter adhesin YadA-like stalk" evidence="15">
    <location>
        <begin position="301"/>
        <end position="342"/>
    </location>
</feature>
<comment type="similarity">
    <text evidence="3">Belongs to the autotransporter-2 (AT-2) (TC 1.B.40) family.</text>
</comment>
<feature type="domain" description="Trimeric autotransporter adhesin YadA-like head" evidence="14">
    <location>
        <begin position="61"/>
        <end position="75"/>
    </location>
</feature>
<feature type="region of interest" description="Disordered" evidence="11">
    <location>
        <begin position="424"/>
        <end position="448"/>
    </location>
</feature>